<evidence type="ECO:0000256" key="2">
    <source>
        <dbReference type="ARBA" id="ARBA00004236"/>
    </source>
</evidence>
<evidence type="ECO:0000256" key="5">
    <source>
        <dbReference type="ARBA" id="ARBA00022679"/>
    </source>
</evidence>
<dbReference type="SUPFAM" id="SSF47384">
    <property type="entry name" value="Homodimeric domain of signal transducing histidine kinase"/>
    <property type="match status" value="1"/>
</dbReference>
<dbReference type="Proteomes" id="UP001143463">
    <property type="component" value="Unassembled WGS sequence"/>
</dbReference>
<dbReference type="SMART" id="SM00387">
    <property type="entry name" value="HATPase_c"/>
    <property type="match status" value="1"/>
</dbReference>
<dbReference type="InterPro" id="IPR003661">
    <property type="entry name" value="HisK_dim/P_dom"/>
</dbReference>
<comment type="catalytic activity">
    <reaction evidence="1">
        <text>ATP + protein L-histidine = ADP + protein N-phospho-L-histidine.</text>
        <dbReference type="EC" id="2.7.13.3"/>
    </reaction>
</comment>
<dbReference type="InterPro" id="IPR036097">
    <property type="entry name" value="HisK_dim/P_sf"/>
</dbReference>
<dbReference type="InterPro" id="IPR004358">
    <property type="entry name" value="Sig_transdc_His_kin-like_C"/>
</dbReference>
<reference evidence="10" key="1">
    <citation type="journal article" date="2014" name="Int. J. Syst. Evol. Microbiol.">
        <title>Complete genome sequence of Corynebacterium casei LMG S-19264T (=DSM 44701T), isolated from a smear-ripened cheese.</title>
        <authorList>
            <consortium name="US DOE Joint Genome Institute (JGI-PGF)"/>
            <person name="Walter F."/>
            <person name="Albersmeier A."/>
            <person name="Kalinowski J."/>
            <person name="Ruckert C."/>
        </authorList>
    </citation>
    <scope>NUCLEOTIDE SEQUENCE</scope>
    <source>
        <strain evidence="10">VKM Ac-1069</strain>
    </source>
</reference>
<gene>
    <name evidence="10" type="ORF">GCM10017577_04970</name>
</gene>
<dbReference type="Gene3D" id="1.10.287.130">
    <property type="match status" value="1"/>
</dbReference>
<dbReference type="PROSITE" id="PS50109">
    <property type="entry name" value="HIS_KIN"/>
    <property type="match status" value="1"/>
</dbReference>
<dbReference type="CDD" id="cd00082">
    <property type="entry name" value="HisKA"/>
    <property type="match status" value="1"/>
</dbReference>
<keyword evidence="4" id="KW-0597">Phosphoprotein</keyword>
<evidence type="ECO:0000313" key="10">
    <source>
        <dbReference type="EMBL" id="GLL09357.1"/>
    </source>
</evidence>
<accession>A0A9W6NUI0</accession>
<dbReference type="RefSeq" id="WP_156066995.1">
    <property type="nucleotide sequence ID" value="NZ_BAAAUZ010000013.1"/>
</dbReference>
<proteinExistence type="predicted"/>
<dbReference type="FunFam" id="1.10.287.130:FF:000001">
    <property type="entry name" value="Two-component sensor histidine kinase"/>
    <property type="match status" value="1"/>
</dbReference>
<keyword evidence="5" id="KW-0808">Transferase</keyword>
<dbReference type="CDD" id="cd00075">
    <property type="entry name" value="HATPase"/>
    <property type="match status" value="1"/>
</dbReference>
<dbReference type="AlphaFoldDB" id="A0A9W6NUI0"/>
<evidence type="ECO:0000256" key="3">
    <source>
        <dbReference type="ARBA" id="ARBA00012438"/>
    </source>
</evidence>
<keyword evidence="6 10" id="KW-0418">Kinase</keyword>
<evidence type="ECO:0000313" key="11">
    <source>
        <dbReference type="Proteomes" id="UP001143463"/>
    </source>
</evidence>
<dbReference type="PRINTS" id="PR00344">
    <property type="entry name" value="BCTRLSENSOR"/>
</dbReference>
<reference evidence="10" key="2">
    <citation type="submission" date="2023-01" db="EMBL/GenBank/DDBJ databases">
        <authorList>
            <person name="Sun Q."/>
            <person name="Evtushenko L."/>
        </authorList>
    </citation>
    <scope>NUCLEOTIDE SEQUENCE</scope>
    <source>
        <strain evidence="10">VKM Ac-1069</strain>
    </source>
</reference>
<feature type="transmembrane region" description="Helical" evidence="8">
    <location>
        <begin position="6"/>
        <end position="27"/>
    </location>
</feature>
<dbReference type="InterPro" id="IPR050736">
    <property type="entry name" value="Sensor_HK_Regulatory"/>
</dbReference>
<dbReference type="PANTHER" id="PTHR43711:SF28">
    <property type="entry name" value="SENSOR HISTIDINE KINASE YXDK"/>
    <property type="match status" value="1"/>
</dbReference>
<dbReference type="Pfam" id="PF00512">
    <property type="entry name" value="HisKA"/>
    <property type="match status" value="1"/>
</dbReference>
<dbReference type="InterPro" id="IPR036890">
    <property type="entry name" value="HATPase_C_sf"/>
</dbReference>
<dbReference type="InterPro" id="IPR003594">
    <property type="entry name" value="HATPase_dom"/>
</dbReference>
<evidence type="ECO:0000256" key="6">
    <source>
        <dbReference type="ARBA" id="ARBA00022777"/>
    </source>
</evidence>
<sequence length="352" mass="37061">MLTELARAVPLALLFALPVTVVGGLLLHRMRRRSITAAMTTLALVPLAAALGGVVGVSGLMYTPQLVGTIAVCVVVGLVTVPVAWWLGSRFAREALWQREASAAELETVRRGERARRELVAWMSHDLRSPLAGIRAMTDALADGVVREPAEVEDYLGRIRRESNRMAGMVEDLFQLSRATSAGLTLRLVPVALGELVSDAVAAEAPAAEAAGVRIVAEDPEGWPVVHGSDAELTRAIRNLLTNAIRHTPAGGRVVLSGGMREGRVRLGVLDGCGGIPAEDLDRVFDVGFRGSAARTPREGPGAGLGLAIARAFAEAHGGSLEVRNHGPGCLFELSLPGLRLEPVPPHAVAQA</sequence>
<organism evidence="10 11">
    <name type="scientific">Pseudonocardia halophobica</name>
    <dbReference type="NCBI Taxonomy" id="29401"/>
    <lineage>
        <taxon>Bacteria</taxon>
        <taxon>Bacillati</taxon>
        <taxon>Actinomycetota</taxon>
        <taxon>Actinomycetes</taxon>
        <taxon>Pseudonocardiales</taxon>
        <taxon>Pseudonocardiaceae</taxon>
        <taxon>Pseudonocardia</taxon>
    </lineage>
</organism>
<protein>
    <recommendedName>
        <fullName evidence="3">histidine kinase</fullName>
        <ecNumber evidence="3">2.7.13.3</ecNumber>
    </recommendedName>
</protein>
<dbReference type="GO" id="GO:0000155">
    <property type="term" value="F:phosphorelay sensor kinase activity"/>
    <property type="evidence" value="ECO:0007669"/>
    <property type="project" value="InterPro"/>
</dbReference>
<feature type="domain" description="Histidine kinase" evidence="9">
    <location>
        <begin position="122"/>
        <end position="340"/>
    </location>
</feature>
<keyword evidence="7" id="KW-0902">Two-component regulatory system</keyword>
<dbReference type="SUPFAM" id="SSF55874">
    <property type="entry name" value="ATPase domain of HSP90 chaperone/DNA topoisomerase II/histidine kinase"/>
    <property type="match status" value="1"/>
</dbReference>
<comment type="caution">
    <text evidence="10">The sequence shown here is derived from an EMBL/GenBank/DDBJ whole genome shotgun (WGS) entry which is preliminary data.</text>
</comment>
<dbReference type="GO" id="GO:0005886">
    <property type="term" value="C:plasma membrane"/>
    <property type="evidence" value="ECO:0007669"/>
    <property type="project" value="UniProtKB-SubCell"/>
</dbReference>
<keyword evidence="8" id="KW-0812">Transmembrane</keyword>
<dbReference type="Gene3D" id="3.30.565.10">
    <property type="entry name" value="Histidine kinase-like ATPase, C-terminal domain"/>
    <property type="match status" value="1"/>
</dbReference>
<evidence type="ECO:0000256" key="4">
    <source>
        <dbReference type="ARBA" id="ARBA00022553"/>
    </source>
</evidence>
<dbReference type="EMBL" id="BSFQ01000002">
    <property type="protein sequence ID" value="GLL09357.1"/>
    <property type="molecule type" value="Genomic_DNA"/>
</dbReference>
<evidence type="ECO:0000256" key="7">
    <source>
        <dbReference type="ARBA" id="ARBA00023012"/>
    </source>
</evidence>
<dbReference type="Pfam" id="PF02518">
    <property type="entry name" value="HATPase_c"/>
    <property type="match status" value="1"/>
</dbReference>
<dbReference type="SMART" id="SM00388">
    <property type="entry name" value="HisKA"/>
    <property type="match status" value="1"/>
</dbReference>
<feature type="transmembrane region" description="Helical" evidence="8">
    <location>
        <begin position="39"/>
        <end position="60"/>
    </location>
</feature>
<keyword evidence="11" id="KW-1185">Reference proteome</keyword>
<dbReference type="EC" id="2.7.13.3" evidence="3"/>
<feature type="transmembrane region" description="Helical" evidence="8">
    <location>
        <begin position="66"/>
        <end position="87"/>
    </location>
</feature>
<evidence type="ECO:0000259" key="9">
    <source>
        <dbReference type="PROSITE" id="PS50109"/>
    </source>
</evidence>
<comment type="subcellular location">
    <subcellularLocation>
        <location evidence="2">Cell membrane</location>
    </subcellularLocation>
</comment>
<dbReference type="InterPro" id="IPR005467">
    <property type="entry name" value="His_kinase_dom"/>
</dbReference>
<evidence type="ECO:0000256" key="1">
    <source>
        <dbReference type="ARBA" id="ARBA00000085"/>
    </source>
</evidence>
<keyword evidence="8" id="KW-0472">Membrane</keyword>
<name>A0A9W6NUI0_9PSEU</name>
<evidence type="ECO:0000256" key="8">
    <source>
        <dbReference type="SAM" id="Phobius"/>
    </source>
</evidence>
<keyword evidence="8" id="KW-1133">Transmembrane helix</keyword>
<dbReference type="PANTHER" id="PTHR43711">
    <property type="entry name" value="TWO-COMPONENT HISTIDINE KINASE"/>
    <property type="match status" value="1"/>
</dbReference>